<dbReference type="InterPro" id="IPR013686">
    <property type="entry name" value="Polypept-transport_assoc_ShlB"/>
</dbReference>
<protein>
    <submittedName>
        <fullName evidence="9">Hemolysin secretion/activation protein ShlB/FhaC/HecB</fullName>
    </submittedName>
</protein>
<feature type="chain" id="PRO_5002899594" evidence="5">
    <location>
        <begin position="21"/>
        <end position="570"/>
    </location>
</feature>
<dbReference type="Pfam" id="PF03865">
    <property type="entry name" value="ShlB"/>
    <property type="match status" value="1"/>
</dbReference>
<proteinExistence type="predicted"/>
<evidence type="ECO:0000259" key="6">
    <source>
        <dbReference type="Pfam" id="PF03865"/>
    </source>
</evidence>
<evidence type="ECO:0000313" key="10">
    <source>
        <dbReference type="Proteomes" id="UP000004679"/>
    </source>
</evidence>
<evidence type="ECO:0000256" key="2">
    <source>
        <dbReference type="ARBA" id="ARBA00022692"/>
    </source>
</evidence>
<dbReference type="InterPro" id="IPR035251">
    <property type="entry name" value="ShlB_POTRA"/>
</dbReference>
<dbReference type="Pfam" id="PF08479">
    <property type="entry name" value="POTRA_2"/>
    <property type="match status" value="1"/>
</dbReference>
<dbReference type="PIRSF" id="PIRSF029745">
    <property type="entry name" value="FhaC"/>
    <property type="match status" value="1"/>
</dbReference>
<evidence type="ECO:0000256" key="1">
    <source>
        <dbReference type="ARBA" id="ARBA00022452"/>
    </source>
</evidence>
<evidence type="ECO:0000313" key="9">
    <source>
        <dbReference type="EMBL" id="EEF79662.1"/>
    </source>
</evidence>
<name>C0N7I3_9GAMM</name>
<keyword evidence="5" id="KW-0732">Signal</keyword>
<organism evidence="9 10">
    <name type="scientific">Methylophaga thiooxydans DMS010</name>
    <dbReference type="NCBI Taxonomy" id="637616"/>
    <lineage>
        <taxon>Bacteria</taxon>
        <taxon>Pseudomonadati</taxon>
        <taxon>Pseudomonadota</taxon>
        <taxon>Gammaproteobacteria</taxon>
        <taxon>Thiotrichales</taxon>
        <taxon>Piscirickettsiaceae</taxon>
        <taxon>Methylophaga</taxon>
    </lineage>
</organism>
<keyword evidence="1" id="KW-1134">Transmembrane beta strand</keyword>
<dbReference type="OrthoDB" id="290122at2"/>
<dbReference type="PANTHER" id="PTHR34597">
    <property type="entry name" value="SLR1661 PROTEIN"/>
    <property type="match status" value="1"/>
</dbReference>
<dbReference type="GO" id="GO:0046819">
    <property type="term" value="P:protein secretion by the type V secretion system"/>
    <property type="evidence" value="ECO:0007669"/>
    <property type="project" value="TreeGrafter"/>
</dbReference>
<keyword evidence="10" id="KW-1185">Reference proteome</keyword>
<accession>C0N7I3</accession>
<dbReference type="Gene3D" id="2.40.160.50">
    <property type="entry name" value="membrane protein fhac: a member of the omp85/tpsb transporter family"/>
    <property type="match status" value="1"/>
</dbReference>
<dbReference type="Proteomes" id="UP000004679">
    <property type="component" value="Unassembled WGS sequence"/>
</dbReference>
<dbReference type="EMBL" id="GG657899">
    <property type="protein sequence ID" value="EEF79662.1"/>
    <property type="molecule type" value="Genomic_DNA"/>
</dbReference>
<feature type="domain" description="Polypeptide-transport-associated ShlB-type" evidence="7">
    <location>
        <begin position="81"/>
        <end position="154"/>
    </location>
</feature>
<dbReference type="Gene3D" id="3.10.20.310">
    <property type="entry name" value="membrane protein fhac"/>
    <property type="match status" value="1"/>
</dbReference>
<feature type="domain" description="ShlB POTRA" evidence="8">
    <location>
        <begin position="155"/>
        <end position="211"/>
    </location>
</feature>
<dbReference type="InterPro" id="IPR005565">
    <property type="entry name" value="Hemolysn_activator_HlyB_C"/>
</dbReference>
<keyword evidence="4" id="KW-0175">Coiled coil</keyword>
<evidence type="ECO:0000256" key="4">
    <source>
        <dbReference type="SAM" id="Coils"/>
    </source>
</evidence>
<dbReference type="GO" id="GO:0098046">
    <property type="term" value="C:type V protein secretion system complex"/>
    <property type="evidence" value="ECO:0007669"/>
    <property type="project" value="TreeGrafter"/>
</dbReference>
<gene>
    <name evidence="9" type="ORF">MDMS009_2249</name>
</gene>
<feature type="coiled-coil region" evidence="4">
    <location>
        <begin position="20"/>
        <end position="47"/>
    </location>
</feature>
<evidence type="ECO:0000259" key="7">
    <source>
        <dbReference type="Pfam" id="PF08479"/>
    </source>
</evidence>
<dbReference type="InterPro" id="IPR051544">
    <property type="entry name" value="TPS_OM_transporter"/>
</dbReference>
<dbReference type="Pfam" id="PF17287">
    <property type="entry name" value="POTRA_3"/>
    <property type="match status" value="1"/>
</dbReference>
<dbReference type="PANTHER" id="PTHR34597:SF3">
    <property type="entry name" value="OUTER MEMBRANE TRANSPORTER CDIB"/>
    <property type="match status" value="1"/>
</dbReference>
<reference evidence="9 10" key="1">
    <citation type="journal article" date="2011" name="J. Bacteriol.">
        <title>Draft genome sequence of the chemolithoheterotrophic, halophilic methylotroph Methylophaga thiooxydans DMS010.</title>
        <authorList>
            <person name="Boden R."/>
            <person name="Ferriera S."/>
            <person name="Johnson J."/>
            <person name="Kelly D.P."/>
            <person name="Murrell J.C."/>
            <person name="Schafer H."/>
        </authorList>
    </citation>
    <scope>NUCLEOTIDE SEQUENCE [LARGE SCALE GENOMIC DNA]</scope>
    <source>
        <strain evidence="9 10">DMS010</strain>
    </source>
</reference>
<dbReference type="InterPro" id="IPR027282">
    <property type="entry name" value="TPS"/>
</dbReference>
<feature type="signal peptide" evidence="5">
    <location>
        <begin position="1"/>
        <end position="20"/>
    </location>
</feature>
<evidence type="ECO:0000259" key="8">
    <source>
        <dbReference type="Pfam" id="PF17287"/>
    </source>
</evidence>
<feature type="domain" description="Haemolysin activator HlyB C-terminal" evidence="6">
    <location>
        <begin position="216"/>
        <end position="533"/>
    </location>
</feature>
<dbReference type="RefSeq" id="WP_008291755.1">
    <property type="nucleotide sequence ID" value="NZ_GG657899.1"/>
</dbReference>
<keyword evidence="1" id="KW-0472">Membrane</keyword>
<keyword evidence="3" id="KW-0998">Cell outer membrane</keyword>
<dbReference type="GO" id="GO:0008320">
    <property type="term" value="F:protein transmembrane transporter activity"/>
    <property type="evidence" value="ECO:0007669"/>
    <property type="project" value="TreeGrafter"/>
</dbReference>
<keyword evidence="2" id="KW-0812">Transmembrane</keyword>
<dbReference type="AlphaFoldDB" id="C0N7I3"/>
<sequence length="570" mass="63431">MSKQLISFLLFCLISPFSYSASTSDQLNRANQEADRIQRDQQRRIEQDRLEFERSRPKSNIEITSPDLDKKAADTEMCRDVTTIIYEGAPLLPDSQRQTLNHPFLNTCMSVTDIELLLAEVTKFYIDHGYITTRAYIEPQSLASGTLKIIVIEGKIEKLMLDNNTLGARNINLATALPASSGDVLNLRDIEQGLDQINRLRSNNAVMEILPGETPGNSVVLIKNAPSKRYFLNTTYDNLGTTTTGEEQLGLNLALENILGLNELFSYTHRRTTEGNFGKQHSRSNSLYLSVPYHYWTFSLSHNWSDYATTLALPGGELIASGDSENTSFIADYLAYRDAINRVSISAAITAKSTDNFLAGQLLEVSSRRLSLFDLGASWSTRFLGGALTLQLNHIWGIKAFNALEDEANLPDEAPRAQFQKWTSNIYWTKPFQVGNKNAVFSSSFSGQHGVDVLYGSEQISIGGPFSVRGYRDTSMAGDHGFFWRNELGLPSQKIIMDQVVFLKPYIAYDMGAIRKRNAFDGGRITGVVAGITAASKNIDIDLSGVQPVTYSSGLKDEGFQMYFKVTLKI</sequence>
<evidence type="ECO:0000256" key="3">
    <source>
        <dbReference type="ARBA" id="ARBA00023237"/>
    </source>
</evidence>
<evidence type="ECO:0000256" key="5">
    <source>
        <dbReference type="SAM" id="SignalP"/>
    </source>
</evidence>
<dbReference type="HOGENOM" id="CLU_020581_4_0_6"/>